<name>A0ACA9Q8Y2_9GLOM</name>
<evidence type="ECO:0000313" key="1">
    <source>
        <dbReference type="EMBL" id="CAG8741483.1"/>
    </source>
</evidence>
<feature type="non-terminal residue" evidence="1">
    <location>
        <position position="1"/>
    </location>
</feature>
<organism evidence="1 2">
    <name type="scientific">Dentiscutata heterogama</name>
    <dbReference type="NCBI Taxonomy" id="1316150"/>
    <lineage>
        <taxon>Eukaryota</taxon>
        <taxon>Fungi</taxon>
        <taxon>Fungi incertae sedis</taxon>
        <taxon>Mucoromycota</taxon>
        <taxon>Glomeromycotina</taxon>
        <taxon>Glomeromycetes</taxon>
        <taxon>Diversisporales</taxon>
        <taxon>Gigasporaceae</taxon>
        <taxon>Dentiscutata</taxon>
    </lineage>
</organism>
<reference evidence="1" key="1">
    <citation type="submission" date="2021-06" db="EMBL/GenBank/DDBJ databases">
        <authorList>
            <person name="Kallberg Y."/>
            <person name="Tangrot J."/>
            <person name="Rosling A."/>
        </authorList>
    </citation>
    <scope>NUCLEOTIDE SEQUENCE</scope>
    <source>
        <strain evidence="1">IL203A</strain>
    </source>
</reference>
<dbReference type="EMBL" id="CAJVPU010041435">
    <property type="protein sequence ID" value="CAG8741483.1"/>
    <property type="molecule type" value="Genomic_DNA"/>
</dbReference>
<evidence type="ECO:0000313" key="2">
    <source>
        <dbReference type="Proteomes" id="UP000789702"/>
    </source>
</evidence>
<accession>A0ACA9Q8Y2</accession>
<protein>
    <submittedName>
        <fullName evidence="1">12604_t:CDS:1</fullName>
    </submittedName>
</protein>
<keyword evidence="2" id="KW-1185">Reference proteome</keyword>
<gene>
    <name evidence="1" type="ORF">DHETER_LOCUS14075</name>
</gene>
<comment type="caution">
    <text evidence="1">The sequence shown here is derived from an EMBL/GenBank/DDBJ whole genome shotgun (WGS) entry which is preliminary data.</text>
</comment>
<proteinExistence type="predicted"/>
<dbReference type="Proteomes" id="UP000789702">
    <property type="component" value="Unassembled WGS sequence"/>
</dbReference>
<sequence>EITKEQLQTHEENCQRTNSKFLKNLPENSSKSGEEVARESPNPENYQKTASKFPKNLLEKNFKPSEENYERKTPNLEKKLQGKISKPGKETRKLKLNYIKVKKITRKYSKKPTPYPRRKLLENNSKPN</sequence>